<organism evidence="1 2">
    <name type="scientific">Elsinoe batatas</name>
    <dbReference type="NCBI Taxonomy" id="2601811"/>
    <lineage>
        <taxon>Eukaryota</taxon>
        <taxon>Fungi</taxon>
        <taxon>Dikarya</taxon>
        <taxon>Ascomycota</taxon>
        <taxon>Pezizomycotina</taxon>
        <taxon>Dothideomycetes</taxon>
        <taxon>Dothideomycetidae</taxon>
        <taxon>Myriangiales</taxon>
        <taxon>Elsinoaceae</taxon>
        <taxon>Elsinoe</taxon>
    </lineage>
</organism>
<proteinExistence type="predicted"/>
<reference evidence="1" key="1">
    <citation type="submission" date="2021-07" db="EMBL/GenBank/DDBJ databases">
        <title>Elsinoe batatas strain:CRI-CJ2 Genome sequencing and assembly.</title>
        <authorList>
            <person name="Huang L."/>
        </authorList>
    </citation>
    <scope>NUCLEOTIDE SEQUENCE</scope>
    <source>
        <strain evidence="1">CRI-CJ2</strain>
    </source>
</reference>
<dbReference type="EMBL" id="JAESVG020000001">
    <property type="protein sequence ID" value="KAG8631141.1"/>
    <property type="molecule type" value="Genomic_DNA"/>
</dbReference>
<dbReference type="Proteomes" id="UP000809789">
    <property type="component" value="Unassembled WGS sequence"/>
</dbReference>
<comment type="caution">
    <text evidence="1">The sequence shown here is derived from an EMBL/GenBank/DDBJ whole genome shotgun (WGS) entry which is preliminary data.</text>
</comment>
<evidence type="ECO:0000313" key="1">
    <source>
        <dbReference type="EMBL" id="KAG8631141.1"/>
    </source>
</evidence>
<name>A0A8K0PIH4_9PEZI</name>
<evidence type="ECO:0000313" key="2">
    <source>
        <dbReference type="Proteomes" id="UP000809789"/>
    </source>
</evidence>
<protein>
    <submittedName>
        <fullName evidence="1">Uncharacterized protein</fullName>
    </submittedName>
</protein>
<accession>A0A8K0PIH4</accession>
<keyword evidence="2" id="KW-1185">Reference proteome</keyword>
<gene>
    <name evidence="1" type="ORF">KVT40_000281</name>
</gene>
<dbReference type="OrthoDB" id="10365695at2759"/>
<dbReference type="AlphaFoldDB" id="A0A8K0PIH4"/>
<sequence>MEVRLPSLPWDVLFMIIDEIRCQHCQSVLSRACKPFRSRLIPRVWETLHIVELCGNGSSGQTNANRRCYAGHGSDLPLSTMVRHANSEPPCLPDRLYQCGPRTVFPHLFGVLSTLFRKPYLRQHVKHLRVRRTYWEGELPYNAEKQGATALHLIAGGDADLASGVREVVRNAAGSSQNVDKWTMEFSGPNFGNAYLAVLLSLLSESLQTLDVLEGGARDVDSQCDAARLAFGWLSYQTSPQLQAGETTTSHPRFSGLERMTVRYYPDHYFLQISKPQEPFEFISRSDNVRNLTIQGGSFQPPLQSFDFGPCPALRRLELDSCVFMEDFSDLELILNRLSLIDTLCIILDRLNYHDIRCTPDGCSIELPSKLLLDVLMDVLAVGANTYQNLTIGLTKPDDFPWFPVDESASQSLKDFTKLKRLHIDDGLYSACNSDDFDFECQLTNALPPQLEELRLIIDSEFSSMPHETMIHLLNHKKSQVPGLQRLIVDADWKWLRKNTKAVLELEELCEDEDVECIVLRNGVQGSYVPPGAPLEDLQPWQRTAARTRKDWRDLLVM</sequence>